<evidence type="ECO:0000313" key="2">
    <source>
        <dbReference type="Proteomes" id="UP001497512"/>
    </source>
</evidence>
<reference evidence="1 2" key="1">
    <citation type="submission" date="2024-02" db="EMBL/GenBank/DDBJ databases">
        <authorList>
            <consortium name="ELIXIR-Norway"/>
            <consortium name="Elixir Norway"/>
        </authorList>
    </citation>
    <scope>NUCLEOTIDE SEQUENCE [LARGE SCALE GENOMIC DNA]</scope>
</reference>
<proteinExistence type="predicted"/>
<sequence>MQRNESDQQCISFLKPMHGWWEQLTETPDAYSGYVPMQYDEYLENMAKSAVYKPFAFVCSYCALDVLELKVDAVQIGR</sequence>
<protein>
    <submittedName>
        <fullName evidence="1">Uncharacterized protein</fullName>
    </submittedName>
</protein>
<accession>A0ABP0TAM6</accession>
<dbReference type="Proteomes" id="UP001497512">
    <property type="component" value="Chromosome 1"/>
</dbReference>
<keyword evidence="2" id="KW-1185">Reference proteome</keyword>
<name>A0ABP0TAM6_9BRYO</name>
<evidence type="ECO:0000313" key="1">
    <source>
        <dbReference type="EMBL" id="CAK9191127.1"/>
    </source>
</evidence>
<dbReference type="EMBL" id="OZ019893">
    <property type="protein sequence ID" value="CAK9191127.1"/>
    <property type="molecule type" value="Genomic_DNA"/>
</dbReference>
<organism evidence="1 2">
    <name type="scientific">Sphagnum troendelagicum</name>
    <dbReference type="NCBI Taxonomy" id="128251"/>
    <lineage>
        <taxon>Eukaryota</taxon>
        <taxon>Viridiplantae</taxon>
        <taxon>Streptophyta</taxon>
        <taxon>Embryophyta</taxon>
        <taxon>Bryophyta</taxon>
        <taxon>Sphagnophytina</taxon>
        <taxon>Sphagnopsida</taxon>
        <taxon>Sphagnales</taxon>
        <taxon>Sphagnaceae</taxon>
        <taxon>Sphagnum</taxon>
    </lineage>
</organism>
<gene>
    <name evidence="1" type="ORF">CSSPTR1EN2_LOCUS1235</name>
</gene>